<sequence>MENKCQDPGLDPLQQLPPELFIKCLVNLSSYELVLCTEVQTSWRRLLMDQSCTDVAKRTALVWRAISFERMPTHHKVTLNALAKMLGLAAHTTTHIDLRLCAEITWQQLWPLIKDCRALRSVQLGSTVSEKDLADPHSFLWCDLEWERDTDLYLEGAITPRGALRANDDCEAFLTTAATVTFAHDCPDGRAVSFRANGYNLHRKMRNPDFVPKLMELFTVDNCRLTSLDLSDCDLADGAQTLVETLALNSTIRRLDVRQFYVTQPRGIQGDTAMQLADAISIAPARWLYFNEIPLADLRHDFLREVDLQNCNIGVAGALVLASWIATYSVHLQYVNVLHNDLRQQGATALIAVLEASGALKSLCGLHEGTTTWDLAGQGLLCWDAVLVAADLRKGKVTSEVRVLDLGDNRIAVEGAKALAAVLLPRSEGGCHTALEVLNLA</sequence>
<dbReference type="InterPro" id="IPR001810">
    <property type="entry name" value="F-box_dom"/>
</dbReference>
<feature type="non-terminal residue" evidence="6">
    <location>
        <position position="441"/>
    </location>
</feature>
<reference evidence="6 7" key="1">
    <citation type="journal article" date="2015" name="Genome Biol. Evol.">
        <title>Comparative Genomics of a Bacterivorous Green Alga Reveals Evolutionary Causalities and Consequences of Phago-Mixotrophic Mode of Nutrition.</title>
        <authorList>
            <person name="Burns J.A."/>
            <person name="Paasch A."/>
            <person name="Narechania A."/>
            <person name="Kim E."/>
        </authorList>
    </citation>
    <scope>NUCLEOTIDE SEQUENCE [LARGE SCALE GENOMIC DNA]</scope>
    <source>
        <strain evidence="6 7">PLY_AMNH</strain>
    </source>
</reference>
<organism evidence="6 7">
    <name type="scientific">Cymbomonas tetramitiformis</name>
    <dbReference type="NCBI Taxonomy" id="36881"/>
    <lineage>
        <taxon>Eukaryota</taxon>
        <taxon>Viridiplantae</taxon>
        <taxon>Chlorophyta</taxon>
        <taxon>Pyramimonadophyceae</taxon>
        <taxon>Pyramimonadales</taxon>
        <taxon>Pyramimonadaceae</taxon>
        <taxon>Cymbomonas</taxon>
    </lineage>
</organism>
<comment type="subcellular location">
    <subcellularLocation>
        <location evidence="1">Cytoplasm</location>
        <location evidence="1">Cytoskeleton</location>
        <location evidence="1">Cilium axoneme</location>
    </subcellularLocation>
</comment>
<dbReference type="PROSITE" id="PS50181">
    <property type="entry name" value="FBOX"/>
    <property type="match status" value="1"/>
</dbReference>
<dbReference type="GO" id="GO:0048471">
    <property type="term" value="C:perinuclear region of cytoplasm"/>
    <property type="evidence" value="ECO:0007669"/>
    <property type="project" value="TreeGrafter"/>
</dbReference>
<dbReference type="SMART" id="SM00368">
    <property type="entry name" value="LRR_RI"/>
    <property type="match status" value="4"/>
</dbReference>
<name>A0AAE0GSV2_9CHLO</name>
<keyword evidence="2" id="KW-0343">GTPase activation</keyword>
<keyword evidence="3" id="KW-0433">Leucine-rich repeat</keyword>
<dbReference type="PANTHER" id="PTHR24113">
    <property type="entry name" value="RAN GTPASE-ACTIVATING PROTEIN 1"/>
    <property type="match status" value="1"/>
</dbReference>
<evidence type="ECO:0000256" key="4">
    <source>
        <dbReference type="ARBA" id="ARBA00022737"/>
    </source>
</evidence>
<dbReference type="Proteomes" id="UP001190700">
    <property type="component" value="Unassembled WGS sequence"/>
</dbReference>
<dbReference type="GO" id="GO:0005829">
    <property type="term" value="C:cytosol"/>
    <property type="evidence" value="ECO:0007669"/>
    <property type="project" value="TreeGrafter"/>
</dbReference>
<comment type="caution">
    <text evidence="6">The sequence shown here is derived from an EMBL/GenBank/DDBJ whole genome shotgun (WGS) entry which is preliminary data.</text>
</comment>
<dbReference type="GO" id="GO:0031267">
    <property type="term" value="F:small GTPase binding"/>
    <property type="evidence" value="ECO:0007669"/>
    <property type="project" value="TreeGrafter"/>
</dbReference>
<dbReference type="Pfam" id="PF13516">
    <property type="entry name" value="LRR_6"/>
    <property type="match status" value="3"/>
</dbReference>
<dbReference type="InterPro" id="IPR036047">
    <property type="entry name" value="F-box-like_dom_sf"/>
</dbReference>
<dbReference type="InterPro" id="IPR027038">
    <property type="entry name" value="RanGap"/>
</dbReference>
<keyword evidence="7" id="KW-1185">Reference proteome</keyword>
<dbReference type="GO" id="GO:0005096">
    <property type="term" value="F:GTPase activator activity"/>
    <property type="evidence" value="ECO:0007669"/>
    <property type="project" value="UniProtKB-KW"/>
</dbReference>
<dbReference type="GO" id="GO:0005930">
    <property type="term" value="C:axoneme"/>
    <property type="evidence" value="ECO:0007669"/>
    <property type="project" value="UniProtKB-SubCell"/>
</dbReference>
<keyword evidence="4" id="KW-0677">Repeat</keyword>
<evidence type="ECO:0000256" key="3">
    <source>
        <dbReference type="ARBA" id="ARBA00022614"/>
    </source>
</evidence>
<dbReference type="InterPro" id="IPR032675">
    <property type="entry name" value="LRR_dom_sf"/>
</dbReference>
<evidence type="ECO:0000259" key="5">
    <source>
        <dbReference type="PROSITE" id="PS50181"/>
    </source>
</evidence>
<accession>A0AAE0GSV2</accession>
<evidence type="ECO:0000256" key="1">
    <source>
        <dbReference type="ARBA" id="ARBA00004430"/>
    </source>
</evidence>
<evidence type="ECO:0000313" key="7">
    <source>
        <dbReference type="Proteomes" id="UP001190700"/>
    </source>
</evidence>
<evidence type="ECO:0000256" key="2">
    <source>
        <dbReference type="ARBA" id="ARBA00022468"/>
    </source>
</evidence>
<dbReference type="SUPFAM" id="SSF52047">
    <property type="entry name" value="RNI-like"/>
    <property type="match status" value="1"/>
</dbReference>
<feature type="domain" description="F-box" evidence="5">
    <location>
        <begin position="10"/>
        <end position="66"/>
    </location>
</feature>
<dbReference type="InterPro" id="IPR001611">
    <property type="entry name" value="Leu-rich_rpt"/>
</dbReference>
<dbReference type="GO" id="GO:0005634">
    <property type="term" value="C:nucleus"/>
    <property type="evidence" value="ECO:0007669"/>
    <property type="project" value="TreeGrafter"/>
</dbReference>
<dbReference type="EMBL" id="LGRX02002730">
    <property type="protein sequence ID" value="KAK3283527.1"/>
    <property type="molecule type" value="Genomic_DNA"/>
</dbReference>
<dbReference type="PANTHER" id="PTHR24113:SF12">
    <property type="entry name" value="RAN GTPASE-ACTIVATING PROTEIN 1"/>
    <property type="match status" value="1"/>
</dbReference>
<dbReference type="Gene3D" id="3.80.10.10">
    <property type="entry name" value="Ribonuclease Inhibitor"/>
    <property type="match status" value="2"/>
</dbReference>
<protein>
    <recommendedName>
        <fullName evidence="5">F-box domain-containing protein</fullName>
    </recommendedName>
</protein>
<dbReference type="SUPFAM" id="SSF81383">
    <property type="entry name" value="F-box domain"/>
    <property type="match status" value="1"/>
</dbReference>
<gene>
    <name evidence="6" type="ORF">CYMTET_8776</name>
</gene>
<dbReference type="AlphaFoldDB" id="A0AAE0GSV2"/>
<proteinExistence type="predicted"/>
<evidence type="ECO:0000313" key="6">
    <source>
        <dbReference type="EMBL" id="KAK3283527.1"/>
    </source>
</evidence>
<dbReference type="GO" id="GO:0006913">
    <property type="term" value="P:nucleocytoplasmic transport"/>
    <property type="evidence" value="ECO:0007669"/>
    <property type="project" value="TreeGrafter"/>
</dbReference>